<protein>
    <submittedName>
        <fullName evidence="2">V4R domain protein</fullName>
    </submittedName>
</protein>
<dbReference type="AlphaFoldDB" id="W7Y1Q5"/>
<dbReference type="PANTHER" id="PTHR35090:SF2">
    <property type="entry name" value="ARSR FAMILY TRANSCRIPTIONAL REGULATOR"/>
    <property type="match status" value="1"/>
</dbReference>
<name>W7Y1Q5_9BACT</name>
<reference evidence="2 3" key="1">
    <citation type="journal article" date="2014" name="Genome Announc.">
        <title>Draft Genome Sequence of Cytophaga fermentans JCM 21142T, a Facultative Anaerobe Isolated from Marine Mud.</title>
        <authorList>
            <person name="Starns D."/>
            <person name="Oshima K."/>
            <person name="Suda W."/>
            <person name="Iino T."/>
            <person name="Yuki M."/>
            <person name="Inoue J."/>
            <person name="Kitamura K."/>
            <person name="Iida T."/>
            <person name="Darby A."/>
            <person name="Hattori M."/>
            <person name="Ohkuma M."/>
        </authorList>
    </citation>
    <scope>NUCLEOTIDE SEQUENCE [LARGE SCALE GENOMIC DNA]</scope>
    <source>
        <strain evidence="2 3">JCM 21142</strain>
    </source>
</reference>
<dbReference type="RefSeq" id="WP_027473670.1">
    <property type="nucleotide sequence ID" value="NZ_BAMD01000001.1"/>
</dbReference>
<dbReference type="eggNOG" id="COG1719">
    <property type="taxonomic scope" value="Bacteria"/>
</dbReference>
<sequence length="171" mass="19401">MEPISYSFKWSDLGDIELGRPNLGNSTSVVTYRLMQYSLRNVLEMELGKEATQHFFYKAGYIAGIEFCTHALDIKKEFYDFIADLQKALKELNSSILRIEKTDLENQQFTLVLSEDLDCSGLPITDATTCDFDEGLLAGIFKAYTGNEFSVTEVDCWSTGARVCRFEINIK</sequence>
<dbReference type="PANTHER" id="PTHR35090">
    <property type="entry name" value="DNA-DIRECTED RNA POLYMERASE SUBUNIT I"/>
    <property type="match status" value="1"/>
</dbReference>
<accession>W7Y1Q5</accession>
<evidence type="ECO:0000313" key="2">
    <source>
        <dbReference type="EMBL" id="GAF01448.1"/>
    </source>
</evidence>
<keyword evidence="3" id="KW-1185">Reference proteome</keyword>
<comment type="caution">
    <text evidence="2">The sequence shown here is derived from an EMBL/GenBank/DDBJ whole genome shotgun (WGS) entry which is preliminary data.</text>
</comment>
<dbReference type="SMART" id="SM00989">
    <property type="entry name" value="V4R"/>
    <property type="match status" value="1"/>
</dbReference>
<dbReference type="SUPFAM" id="SSF111126">
    <property type="entry name" value="Ligand-binding domain in the NO signalling and Golgi transport"/>
    <property type="match status" value="1"/>
</dbReference>
<dbReference type="InterPro" id="IPR024096">
    <property type="entry name" value="NO_sig/Golgi_transp_ligand-bd"/>
</dbReference>
<dbReference type="OrthoDB" id="9788644at2"/>
<gene>
    <name evidence="2" type="ORF">JCM21142_55</name>
</gene>
<dbReference type="Gene3D" id="3.30.1380.20">
    <property type="entry name" value="Trafficking protein particle complex subunit 3"/>
    <property type="match status" value="1"/>
</dbReference>
<dbReference type="Proteomes" id="UP000019402">
    <property type="component" value="Unassembled WGS sequence"/>
</dbReference>
<feature type="domain" description="4-vinyl reductase 4VR" evidence="1">
    <location>
        <begin position="108"/>
        <end position="170"/>
    </location>
</feature>
<proteinExistence type="predicted"/>
<evidence type="ECO:0000259" key="1">
    <source>
        <dbReference type="SMART" id="SM00989"/>
    </source>
</evidence>
<dbReference type="InterPro" id="IPR004096">
    <property type="entry name" value="V4R"/>
</dbReference>
<organism evidence="2 3">
    <name type="scientific">Saccharicrinis fermentans DSM 9555 = JCM 21142</name>
    <dbReference type="NCBI Taxonomy" id="869213"/>
    <lineage>
        <taxon>Bacteria</taxon>
        <taxon>Pseudomonadati</taxon>
        <taxon>Bacteroidota</taxon>
        <taxon>Bacteroidia</taxon>
        <taxon>Marinilabiliales</taxon>
        <taxon>Marinilabiliaceae</taxon>
        <taxon>Saccharicrinis</taxon>
    </lineage>
</organism>
<dbReference type="STRING" id="869213.GCA_000517085_04460"/>
<dbReference type="Pfam" id="PF02830">
    <property type="entry name" value="V4R"/>
    <property type="match status" value="1"/>
</dbReference>
<dbReference type="EMBL" id="BAMD01000001">
    <property type="protein sequence ID" value="GAF01448.1"/>
    <property type="molecule type" value="Genomic_DNA"/>
</dbReference>
<evidence type="ECO:0000313" key="3">
    <source>
        <dbReference type="Proteomes" id="UP000019402"/>
    </source>
</evidence>